<comment type="caution">
    <text evidence="1">The sequence shown here is derived from an EMBL/GenBank/DDBJ whole genome shotgun (WGS) entry which is preliminary data.</text>
</comment>
<feature type="non-terminal residue" evidence="1">
    <location>
        <position position="150"/>
    </location>
</feature>
<dbReference type="Proteomes" id="UP001221757">
    <property type="component" value="Unassembled WGS sequence"/>
</dbReference>
<reference evidence="1" key="1">
    <citation type="submission" date="2023-03" db="EMBL/GenBank/DDBJ databases">
        <title>Massive genome expansion in bonnet fungi (Mycena s.s.) driven by repeated elements and novel gene families across ecological guilds.</title>
        <authorList>
            <consortium name="Lawrence Berkeley National Laboratory"/>
            <person name="Harder C.B."/>
            <person name="Miyauchi S."/>
            <person name="Viragh M."/>
            <person name="Kuo A."/>
            <person name="Thoen E."/>
            <person name="Andreopoulos B."/>
            <person name="Lu D."/>
            <person name="Skrede I."/>
            <person name="Drula E."/>
            <person name="Henrissat B."/>
            <person name="Morin E."/>
            <person name="Kohler A."/>
            <person name="Barry K."/>
            <person name="LaButti K."/>
            <person name="Morin E."/>
            <person name="Salamov A."/>
            <person name="Lipzen A."/>
            <person name="Mereny Z."/>
            <person name="Hegedus B."/>
            <person name="Baldrian P."/>
            <person name="Stursova M."/>
            <person name="Weitz H."/>
            <person name="Taylor A."/>
            <person name="Grigoriev I.V."/>
            <person name="Nagy L.G."/>
            <person name="Martin F."/>
            <person name="Kauserud H."/>
        </authorList>
    </citation>
    <scope>NUCLEOTIDE SEQUENCE</scope>
    <source>
        <strain evidence="1">CBHHK067</strain>
    </source>
</reference>
<feature type="non-terminal residue" evidence="1">
    <location>
        <position position="1"/>
    </location>
</feature>
<dbReference type="EMBL" id="JARKIE010000402">
    <property type="protein sequence ID" value="KAJ7645304.1"/>
    <property type="molecule type" value="Genomic_DNA"/>
</dbReference>
<sequence length="150" mass="16990">RWCRKLRVEPNTFNGILSMIQEDPIFYNNLNTPQLPVEIQLAVFLFRVGHYGNAGSPDETANWAGMSVGGVDKCTDRIPFSLLALHDDAVGLPDDFGKELSKQWVEEQSCPEWRDGFLVVDGSKIPFYQRPGLHGGAWFDKDKEYSIDLQ</sequence>
<accession>A0AAD7CCS9</accession>
<organism evidence="1 2">
    <name type="scientific">Mycena rosella</name>
    <name type="common">Pink bonnet</name>
    <name type="synonym">Agaricus rosellus</name>
    <dbReference type="NCBI Taxonomy" id="1033263"/>
    <lineage>
        <taxon>Eukaryota</taxon>
        <taxon>Fungi</taxon>
        <taxon>Dikarya</taxon>
        <taxon>Basidiomycota</taxon>
        <taxon>Agaricomycotina</taxon>
        <taxon>Agaricomycetes</taxon>
        <taxon>Agaricomycetidae</taxon>
        <taxon>Agaricales</taxon>
        <taxon>Marasmiineae</taxon>
        <taxon>Mycenaceae</taxon>
        <taxon>Mycena</taxon>
    </lineage>
</organism>
<evidence type="ECO:0000313" key="1">
    <source>
        <dbReference type="EMBL" id="KAJ7645304.1"/>
    </source>
</evidence>
<dbReference type="AlphaFoldDB" id="A0AAD7CCS9"/>
<protein>
    <submittedName>
        <fullName evidence="1">Uncharacterized protein</fullName>
    </submittedName>
</protein>
<evidence type="ECO:0000313" key="2">
    <source>
        <dbReference type="Proteomes" id="UP001221757"/>
    </source>
</evidence>
<gene>
    <name evidence="1" type="ORF">B0H17DRAFT_834308</name>
</gene>
<keyword evidence="2" id="KW-1185">Reference proteome</keyword>
<proteinExistence type="predicted"/>
<name>A0AAD7CCS9_MYCRO</name>